<dbReference type="InterPro" id="IPR000719">
    <property type="entry name" value="Prot_kinase_dom"/>
</dbReference>
<dbReference type="FunFam" id="1.10.510.10:FF:000945">
    <property type="entry name" value="Uncharacterized protein"/>
    <property type="match status" value="1"/>
</dbReference>
<feature type="region of interest" description="Disordered" evidence="5">
    <location>
        <begin position="478"/>
        <end position="497"/>
    </location>
</feature>
<sequence length="497" mass="57966">MKQYNFSVFDKFPTRNTTLWKKGLPKITQIDHELRQTSTEAPIQIRDDSNNLVDRSSYHLINQYLISNSCHINIKNLCLKSIFHFNMEGLQISGSECLQIFGNPDVIQKWKKYFSKYTISRNFYKKYQVIKMIGKGTYAKVYKVERIDDSSIFAVKIFKSEKLTNKDKGLDSLLKEIDIMRKLDHKNVLHLHEVFEDDNYVYLVIDYLEGGELLKQMEDSLEGYTENLVQNLIQNLLCSLNYLHSKKIIHRDIKPENLILRTKNNITDLVIADFGLSDIYNEQGIYLFQRCGTIGYVAPEVLRNEIYDYKVDMFSVGVILFILLTGEVPFQGDSDTDDLLQQNALCQIDFNKLNNRSISLAAQDFVRLLLDENVKIRPNAQEALQHSWFNSQKVDSFVSLSLIKLPLINTKQDQNDFIKSSTPLWNQKGSPLSEQSPLQQYLQDDIPEIEYETNYFKQFIPAEQDEYEIVEDFVDEDKSPSQMVPKYQMPIKQRSSH</sequence>
<dbReference type="Proteomes" id="UP000692954">
    <property type="component" value="Unassembled WGS sequence"/>
</dbReference>
<evidence type="ECO:0000313" key="7">
    <source>
        <dbReference type="EMBL" id="CAD8094926.1"/>
    </source>
</evidence>
<evidence type="ECO:0000259" key="6">
    <source>
        <dbReference type="PROSITE" id="PS50011"/>
    </source>
</evidence>
<reference evidence="7" key="1">
    <citation type="submission" date="2021-01" db="EMBL/GenBank/DDBJ databases">
        <authorList>
            <consortium name="Genoscope - CEA"/>
            <person name="William W."/>
        </authorList>
    </citation>
    <scope>NUCLEOTIDE SEQUENCE</scope>
</reference>
<keyword evidence="8" id="KW-1185">Reference proteome</keyword>
<dbReference type="PROSITE" id="PS00108">
    <property type="entry name" value="PROTEIN_KINASE_ST"/>
    <property type="match status" value="1"/>
</dbReference>
<gene>
    <name evidence="7" type="ORF">PSON_ATCC_30995.1.T0630136</name>
</gene>
<dbReference type="Pfam" id="PF00069">
    <property type="entry name" value="Pkinase"/>
    <property type="match status" value="1"/>
</dbReference>
<organism evidence="7 8">
    <name type="scientific">Paramecium sonneborni</name>
    <dbReference type="NCBI Taxonomy" id="65129"/>
    <lineage>
        <taxon>Eukaryota</taxon>
        <taxon>Sar</taxon>
        <taxon>Alveolata</taxon>
        <taxon>Ciliophora</taxon>
        <taxon>Intramacronucleata</taxon>
        <taxon>Oligohymenophorea</taxon>
        <taxon>Peniculida</taxon>
        <taxon>Parameciidae</taxon>
        <taxon>Paramecium</taxon>
    </lineage>
</organism>
<keyword evidence="1 3" id="KW-0547">Nucleotide-binding</keyword>
<dbReference type="PANTHER" id="PTHR24347">
    <property type="entry name" value="SERINE/THREONINE-PROTEIN KINASE"/>
    <property type="match status" value="1"/>
</dbReference>
<protein>
    <recommendedName>
        <fullName evidence="6">Protein kinase domain-containing protein</fullName>
    </recommendedName>
</protein>
<comment type="similarity">
    <text evidence="4">Belongs to the protein kinase superfamily.</text>
</comment>
<accession>A0A8S1NY49</accession>
<keyword evidence="4" id="KW-0418">Kinase</keyword>
<keyword evidence="4" id="KW-0808">Transferase</keyword>
<keyword evidence="4" id="KW-0723">Serine/threonine-protein kinase</keyword>
<dbReference type="SMART" id="SM00220">
    <property type="entry name" value="S_TKc"/>
    <property type="match status" value="1"/>
</dbReference>
<comment type="caution">
    <text evidence="7">The sequence shown here is derived from an EMBL/GenBank/DDBJ whole genome shotgun (WGS) entry which is preliminary data.</text>
</comment>
<evidence type="ECO:0000313" key="8">
    <source>
        <dbReference type="Proteomes" id="UP000692954"/>
    </source>
</evidence>
<feature type="domain" description="Protein kinase" evidence="6">
    <location>
        <begin position="127"/>
        <end position="389"/>
    </location>
</feature>
<dbReference type="InterPro" id="IPR008271">
    <property type="entry name" value="Ser/Thr_kinase_AS"/>
</dbReference>
<dbReference type="PROSITE" id="PS00107">
    <property type="entry name" value="PROTEIN_KINASE_ATP"/>
    <property type="match status" value="1"/>
</dbReference>
<dbReference type="AlphaFoldDB" id="A0A8S1NY49"/>
<evidence type="ECO:0000256" key="2">
    <source>
        <dbReference type="ARBA" id="ARBA00022840"/>
    </source>
</evidence>
<dbReference type="EMBL" id="CAJJDN010000063">
    <property type="protein sequence ID" value="CAD8094926.1"/>
    <property type="molecule type" value="Genomic_DNA"/>
</dbReference>
<keyword evidence="2 3" id="KW-0067">ATP-binding</keyword>
<evidence type="ECO:0000256" key="4">
    <source>
        <dbReference type="RuleBase" id="RU000304"/>
    </source>
</evidence>
<feature type="binding site" evidence="3">
    <location>
        <position position="156"/>
    </location>
    <ligand>
        <name>ATP</name>
        <dbReference type="ChEBI" id="CHEBI:30616"/>
    </ligand>
</feature>
<evidence type="ECO:0000256" key="1">
    <source>
        <dbReference type="ARBA" id="ARBA00022741"/>
    </source>
</evidence>
<dbReference type="GO" id="GO:0005524">
    <property type="term" value="F:ATP binding"/>
    <property type="evidence" value="ECO:0007669"/>
    <property type="project" value="UniProtKB-UniRule"/>
</dbReference>
<dbReference type="InterPro" id="IPR017441">
    <property type="entry name" value="Protein_kinase_ATP_BS"/>
</dbReference>
<dbReference type="FunFam" id="3.30.200.20:FF:000683">
    <property type="entry name" value="Uncharacterized protein"/>
    <property type="match status" value="1"/>
</dbReference>
<evidence type="ECO:0000256" key="5">
    <source>
        <dbReference type="SAM" id="MobiDB-lite"/>
    </source>
</evidence>
<proteinExistence type="inferred from homology"/>
<evidence type="ECO:0000256" key="3">
    <source>
        <dbReference type="PROSITE-ProRule" id="PRU10141"/>
    </source>
</evidence>
<dbReference type="PROSITE" id="PS50011">
    <property type="entry name" value="PROTEIN_KINASE_DOM"/>
    <property type="match status" value="1"/>
</dbReference>
<dbReference type="CDD" id="cd05117">
    <property type="entry name" value="STKc_CAMK"/>
    <property type="match status" value="1"/>
</dbReference>
<dbReference type="GO" id="GO:0004674">
    <property type="term" value="F:protein serine/threonine kinase activity"/>
    <property type="evidence" value="ECO:0007669"/>
    <property type="project" value="UniProtKB-KW"/>
</dbReference>
<dbReference type="OrthoDB" id="291284at2759"/>
<name>A0A8S1NY49_9CILI</name>